<evidence type="ECO:0000259" key="20">
    <source>
        <dbReference type="PROSITE" id="PS50214"/>
    </source>
</evidence>
<dbReference type="InterPro" id="IPR036318">
    <property type="entry name" value="FAD-bd_PCMH-like_sf"/>
</dbReference>
<evidence type="ECO:0000256" key="12">
    <source>
        <dbReference type="ARBA" id="ARBA00022848"/>
    </source>
</evidence>
<organism evidence="23 24">
    <name type="scientific">Fukomys damarensis</name>
    <name type="common">Damaraland mole rat</name>
    <name type="synonym">Cryptomys damarensis</name>
    <dbReference type="NCBI Taxonomy" id="885580"/>
    <lineage>
        <taxon>Eukaryota</taxon>
        <taxon>Metazoa</taxon>
        <taxon>Chordata</taxon>
        <taxon>Craniata</taxon>
        <taxon>Vertebrata</taxon>
        <taxon>Euteleostomi</taxon>
        <taxon>Mammalia</taxon>
        <taxon>Eutheria</taxon>
        <taxon>Euarchontoglires</taxon>
        <taxon>Glires</taxon>
        <taxon>Rodentia</taxon>
        <taxon>Hystricomorpha</taxon>
        <taxon>Bathyergidae</taxon>
        <taxon>Fukomys</taxon>
    </lineage>
</organism>
<comment type="subcellular location">
    <subcellularLocation>
        <location evidence="18">Microsome membrane</location>
        <topology evidence="18">Single-pass membrane protein</topology>
    </subcellularLocation>
    <subcellularLocation>
        <location evidence="18">Endoplasmic reticulum membrane</location>
        <topology evidence="18">Single-pass membrane protein</topology>
    </subcellularLocation>
</comment>
<dbReference type="InterPro" id="IPR016169">
    <property type="entry name" value="FAD-bd_PCMH_sub2"/>
</dbReference>
<evidence type="ECO:0000256" key="14">
    <source>
        <dbReference type="ARBA" id="ARBA00023002"/>
    </source>
</evidence>
<evidence type="ECO:0000259" key="22">
    <source>
        <dbReference type="PROSITE" id="PS51387"/>
    </source>
</evidence>
<evidence type="ECO:0000259" key="19">
    <source>
        <dbReference type="PROSITE" id="PS50026"/>
    </source>
</evidence>
<evidence type="ECO:0000256" key="13">
    <source>
        <dbReference type="ARBA" id="ARBA00022989"/>
    </source>
</evidence>
<dbReference type="InterPro" id="IPR006093">
    <property type="entry name" value="Oxy_OxRdtase_FAD_BS"/>
</dbReference>
<dbReference type="PROSITE" id="PS50026">
    <property type="entry name" value="EGF_3"/>
    <property type="match status" value="1"/>
</dbReference>
<dbReference type="Gene3D" id="3.30.43.10">
    <property type="entry name" value="Uridine Diphospho-n-acetylenolpyruvylglucosamine Reductase, domain 2"/>
    <property type="match status" value="1"/>
</dbReference>
<evidence type="ECO:0000256" key="5">
    <source>
        <dbReference type="ARBA" id="ARBA00013121"/>
    </source>
</evidence>
<evidence type="ECO:0000259" key="21">
    <source>
        <dbReference type="PROSITE" id="PS50215"/>
    </source>
</evidence>
<dbReference type="NCBIfam" id="TIGR01678">
    <property type="entry name" value="FAD_lactone_ox"/>
    <property type="match status" value="1"/>
</dbReference>
<keyword evidence="17" id="KW-1015">Disulfide bond</keyword>
<accession>A0A091EQS2</accession>
<feature type="disulfide bond" evidence="17">
    <location>
        <begin position="375"/>
        <end position="384"/>
    </location>
</feature>
<dbReference type="Gene3D" id="4.10.70.10">
    <property type="entry name" value="Disintegrin domain"/>
    <property type="match status" value="1"/>
</dbReference>
<dbReference type="Pfam" id="PF04030">
    <property type="entry name" value="ALO"/>
    <property type="match status" value="1"/>
</dbReference>
<keyword evidence="13 18" id="KW-1133">Transmembrane helix</keyword>
<keyword evidence="9 18" id="KW-0812">Transmembrane</keyword>
<dbReference type="GO" id="GO:0003885">
    <property type="term" value="F:D-arabinono-1,4-lactone oxidase activity"/>
    <property type="evidence" value="ECO:0007669"/>
    <property type="project" value="UniProtKB-UniRule"/>
</dbReference>
<dbReference type="InterPro" id="IPR001590">
    <property type="entry name" value="Peptidase_M12B"/>
</dbReference>
<dbReference type="InterPro" id="IPR036436">
    <property type="entry name" value="Disintegrin_dom_sf"/>
</dbReference>
<keyword evidence="15 18" id="KW-0472">Membrane</keyword>
<proteinExistence type="inferred from homology"/>
<dbReference type="PROSITE" id="PS01186">
    <property type="entry name" value="EGF_2"/>
    <property type="match status" value="1"/>
</dbReference>
<keyword evidence="17" id="KW-0245">EGF-like domain</keyword>
<dbReference type="GO" id="GO:0006508">
    <property type="term" value="P:proteolysis"/>
    <property type="evidence" value="ECO:0007669"/>
    <property type="project" value="InterPro"/>
</dbReference>
<keyword evidence="11 18" id="KW-0274">FAD</keyword>
<dbReference type="EC" id="1.1.3.8" evidence="5 18"/>
<dbReference type="Gene3D" id="3.30.70.2520">
    <property type="match status" value="1"/>
</dbReference>
<comment type="pathway">
    <text evidence="3 18">Cofactor biosynthesis; L-ascorbate biosynthesis via UDP-alpha-D-glucuronate pathway; L-ascorbate from UDP-alpha-D-glucuronate: step 4/4.</text>
</comment>
<dbReference type="Pfam" id="PF01421">
    <property type="entry name" value="Reprolysin"/>
    <property type="match status" value="2"/>
</dbReference>
<dbReference type="GO" id="GO:0004222">
    <property type="term" value="F:metalloendopeptidase activity"/>
    <property type="evidence" value="ECO:0007669"/>
    <property type="project" value="InterPro"/>
</dbReference>
<evidence type="ECO:0000256" key="17">
    <source>
        <dbReference type="PROSITE-ProRule" id="PRU00076"/>
    </source>
</evidence>
<comment type="catalytic activity">
    <reaction evidence="16 18">
        <text>L-gulono-1,4-lactone + O2 = L-ascorbate + H2O2 + H(+)</text>
        <dbReference type="Rhea" id="RHEA:32363"/>
        <dbReference type="ChEBI" id="CHEBI:15378"/>
        <dbReference type="ChEBI" id="CHEBI:15379"/>
        <dbReference type="ChEBI" id="CHEBI:16240"/>
        <dbReference type="ChEBI" id="CHEBI:17587"/>
        <dbReference type="ChEBI" id="CHEBI:38290"/>
        <dbReference type="EC" id="1.1.3.8"/>
    </reaction>
</comment>
<dbReference type="STRING" id="885580.ENSFDAP00000009236"/>
<dbReference type="InterPro" id="IPR006094">
    <property type="entry name" value="Oxid_FAD_bind_N"/>
</dbReference>
<dbReference type="SMART" id="SM00050">
    <property type="entry name" value="DISIN"/>
    <property type="match status" value="1"/>
</dbReference>
<keyword evidence="10 18" id="KW-0256">Endoplasmic reticulum</keyword>
<sequence length="863" mass="97751">MFRKEAEDEKPKEYCIRIFVKHVLSEGIRPGRCSLVSGFAGSSCDFDVSAVRIRTFLPHNFEVYGYDEAGIMKPLDEEVQNFCYYRGDIEGYANSLVIITTCTGLRGLLQFENVSYAIEPLESSVGFEHVLYQVKQENKDVSLYASKNTSFNMTYKIKSVKFFSSFNLTVILASLELWTDENKIPTTGDVNELLHKFQDWKKSYLILRPHDTAFLLVYREAPSHIGAVFQGMVCDKDYGGGIALVRHAGGVKIFSNCSMEDFAHFMSKQLSQCLQNQPQLQMAYQSSTCGNGKVDRGEACDCGTVEECDKKPPLCCDPTTCQLKATSKCSAGDCCENCEVCRNKECVADSYLGYDCTPATCNRNGVCNNKKVCHCNPGFLPPDCNTRASPLVGARFEPDSERLRVQITVPEKLRSVTSEGLETEVHGHKGFQFQNWARTYGCCPEMYYQPASAEEVREVLALARQQNKRVKVVGGGHSPSDIACTDGFMIHMGKMNRVLQVDTQKKQVTVEAGILLAELHPQLDRHGLALPNLGAVSDVTAAGVIGSGTHNTGIRHGILATQVVALTLMTADGTVLECSASSHPELFQAARVHLGCLGVVLTVTLQCVRQFHLQETSFPSTLKEVLDNLDSHLKRSEYFRFLWFPHSENVSVIYQDHTNKPPSSSGNWFWDYAVGFYLLEFLLWMSTFLPCLVGWINRFFFWLLFNRKKESSDVSHKIFTYECRFKQHVQDWAIPREKTKEALLELKSTLEAQPQVMAHYPVEVRFTRGDDILLSPCFQRDSCYMNIIMYRPYGKDVPRLDYWLAYETIMKKFGGRPHWAKAHNCTRKDFEKMYPAFPKFCAIREKLDPTGMFLNSYLEKVFY</sequence>
<dbReference type="UniPathway" id="UPA00991">
    <property type="reaction ID" value="UER00939"/>
</dbReference>
<comment type="function">
    <text evidence="2 18">Oxidizes L-gulono-1,4-lactone to hydrogen peroxide and L-xylo-hexulonolactone which spontaneously isomerizes to L-ascorbate.</text>
</comment>
<evidence type="ECO:0000256" key="3">
    <source>
        <dbReference type="ARBA" id="ARBA00004764"/>
    </source>
</evidence>
<dbReference type="GO" id="GO:0071949">
    <property type="term" value="F:FAD binding"/>
    <property type="evidence" value="ECO:0007669"/>
    <property type="project" value="UniProtKB-UniRule"/>
</dbReference>
<evidence type="ECO:0000256" key="2">
    <source>
        <dbReference type="ARBA" id="ARBA00003303"/>
    </source>
</evidence>
<dbReference type="NCBIfam" id="TIGR01679">
    <property type="entry name" value="bact_FAD_ox"/>
    <property type="match status" value="1"/>
</dbReference>
<dbReference type="PROSITE" id="PS50214">
    <property type="entry name" value="DISINTEGRIN_2"/>
    <property type="match status" value="1"/>
</dbReference>
<gene>
    <name evidence="23" type="ORF">H920_00481</name>
</gene>
<feature type="domain" description="FAD-binding PCMH-type" evidence="22">
    <location>
        <begin position="440"/>
        <end position="610"/>
    </location>
</feature>
<dbReference type="InterPro" id="IPR030654">
    <property type="entry name" value="Sugar_lactone_oxidase"/>
</dbReference>
<evidence type="ECO:0000256" key="9">
    <source>
        <dbReference type="ARBA" id="ARBA00022692"/>
    </source>
</evidence>
<keyword evidence="12 18" id="KW-0492">Microsome</keyword>
<dbReference type="GO" id="GO:0005789">
    <property type="term" value="C:endoplasmic reticulum membrane"/>
    <property type="evidence" value="ECO:0007669"/>
    <property type="project" value="UniProtKB-SubCell"/>
</dbReference>
<dbReference type="GO" id="GO:0019853">
    <property type="term" value="P:L-ascorbic acid biosynthetic process"/>
    <property type="evidence" value="ECO:0007669"/>
    <property type="project" value="UniProtKB-KW"/>
</dbReference>
<evidence type="ECO:0000256" key="11">
    <source>
        <dbReference type="ARBA" id="ARBA00022827"/>
    </source>
</evidence>
<dbReference type="SUPFAM" id="SSF56176">
    <property type="entry name" value="FAD-binding/transporter-associated domain-like"/>
    <property type="match status" value="1"/>
</dbReference>
<evidence type="ECO:0000313" key="23">
    <source>
        <dbReference type="EMBL" id="KFO38086.1"/>
    </source>
</evidence>
<dbReference type="InterPro" id="IPR024079">
    <property type="entry name" value="MetalloPept_cat_dom_sf"/>
</dbReference>
<dbReference type="Gene3D" id="1.10.45.10">
    <property type="entry name" value="Vanillyl-alcohol Oxidase, Chain A, domain 4"/>
    <property type="match status" value="1"/>
</dbReference>
<evidence type="ECO:0000256" key="18">
    <source>
        <dbReference type="RuleBase" id="RU367158"/>
    </source>
</evidence>
<feature type="transmembrane region" description="Helical" evidence="18">
    <location>
        <begin position="681"/>
        <end position="705"/>
    </location>
</feature>
<dbReference type="Gene3D" id="3.30.465.10">
    <property type="match status" value="1"/>
</dbReference>
<dbReference type="InterPro" id="IPR016166">
    <property type="entry name" value="FAD-bd_PCMH"/>
</dbReference>
<dbReference type="Proteomes" id="UP000028990">
    <property type="component" value="Unassembled WGS sequence"/>
</dbReference>
<dbReference type="InterPro" id="IPR010031">
    <property type="entry name" value="FAD_lactone_oxidase-like"/>
</dbReference>
<dbReference type="FunFam" id="3.30.43.10:FF:000014">
    <property type="entry name" value="L-gulonolactone oxidase"/>
    <property type="match status" value="1"/>
</dbReference>
<dbReference type="PROSITE" id="PS00862">
    <property type="entry name" value="OX2_COVAL_FAD"/>
    <property type="match status" value="1"/>
</dbReference>
<feature type="domain" description="Disintegrin" evidence="20">
    <location>
        <begin position="286"/>
        <end position="370"/>
    </location>
</feature>
<feature type="domain" description="EGF-like" evidence="19">
    <location>
        <begin position="352"/>
        <end position="385"/>
    </location>
</feature>
<dbReference type="PROSITE" id="PS50215">
    <property type="entry name" value="ADAM_MEPRO"/>
    <property type="match status" value="1"/>
</dbReference>
<keyword evidence="14 18" id="KW-0560">Oxidoreductase</keyword>
<dbReference type="FunFam" id="3.30.465.10:FF:000035">
    <property type="entry name" value="L-gulonolactone oxidase"/>
    <property type="match status" value="1"/>
</dbReference>
<dbReference type="FunFam" id="1.10.45.10:FF:000004">
    <property type="entry name" value="L-gulonolactone oxidase"/>
    <property type="match status" value="1"/>
</dbReference>
<evidence type="ECO:0000256" key="7">
    <source>
        <dbReference type="ARBA" id="ARBA00022630"/>
    </source>
</evidence>
<evidence type="ECO:0000256" key="8">
    <source>
        <dbReference type="ARBA" id="ARBA00022644"/>
    </source>
</evidence>
<evidence type="ECO:0000256" key="10">
    <source>
        <dbReference type="ARBA" id="ARBA00022824"/>
    </source>
</evidence>
<dbReference type="SUPFAM" id="SSF55486">
    <property type="entry name" value="Metalloproteases ('zincins'), catalytic domain"/>
    <property type="match status" value="1"/>
</dbReference>
<evidence type="ECO:0000256" key="16">
    <source>
        <dbReference type="ARBA" id="ARBA00048083"/>
    </source>
</evidence>
<dbReference type="eggNOG" id="KOG4730">
    <property type="taxonomic scope" value="Eukaryota"/>
</dbReference>
<dbReference type="PANTHER" id="PTHR43762:SF8">
    <property type="entry name" value="L-GULONOLACTONE OXIDASE"/>
    <property type="match status" value="1"/>
</dbReference>
<dbReference type="EMBL" id="KN120636">
    <property type="protein sequence ID" value="KFO38086.1"/>
    <property type="molecule type" value="Genomic_DNA"/>
</dbReference>
<evidence type="ECO:0000313" key="24">
    <source>
        <dbReference type="Proteomes" id="UP000028990"/>
    </source>
</evidence>
<dbReference type="GO" id="GO:0050105">
    <property type="term" value="F:L-gulonolactone oxidase activity"/>
    <property type="evidence" value="ECO:0007669"/>
    <property type="project" value="UniProtKB-EC"/>
</dbReference>
<dbReference type="FunFam" id="3.30.70.2520:FF:000001">
    <property type="entry name" value="L-gulonolactone oxidase"/>
    <property type="match status" value="1"/>
</dbReference>
<dbReference type="Gene3D" id="3.40.390.10">
    <property type="entry name" value="Collagenase (Catalytic Domain)"/>
    <property type="match status" value="1"/>
</dbReference>
<comment type="similarity">
    <text evidence="4 18">Belongs to the oxygen-dependent FAD-linked oxidoreductase family.</text>
</comment>
<evidence type="ECO:0000256" key="4">
    <source>
        <dbReference type="ARBA" id="ARBA00005466"/>
    </source>
</evidence>
<dbReference type="InterPro" id="IPR016171">
    <property type="entry name" value="Vanillyl_alc_oxidase_C-sub2"/>
</dbReference>
<feature type="domain" description="Peptidase M12B" evidence="21">
    <location>
        <begin position="162"/>
        <end position="333"/>
    </location>
</feature>
<evidence type="ECO:0000256" key="1">
    <source>
        <dbReference type="ARBA" id="ARBA00001974"/>
    </source>
</evidence>
<keyword evidence="7 18" id="KW-0285">Flavoprotein</keyword>
<name>A0A091EQS2_FUKDA</name>
<dbReference type="PANTHER" id="PTHR43762">
    <property type="entry name" value="L-GULONOLACTONE OXIDASE"/>
    <property type="match status" value="1"/>
</dbReference>
<keyword evidence="24" id="KW-1185">Reference proteome</keyword>
<evidence type="ECO:0000256" key="15">
    <source>
        <dbReference type="ARBA" id="ARBA00023136"/>
    </source>
</evidence>
<evidence type="ECO:0000256" key="6">
    <source>
        <dbReference type="ARBA" id="ARBA00017520"/>
    </source>
</evidence>
<reference evidence="23 24" key="1">
    <citation type="submission" date="2013-11" db="EMBL/GenBank/DDBJ databases">
        <title>The Damaraland mole rat (Fukomys damarensis) genome and evolution of African mole rats.</title>
        <authorList>
            <person name="Gladyshev V.N."/>
            <person name="Fang X."/>
        </authorList>
    </citation>
    <scope>NUCLEOTIDE SEQUENCE [LARGE SCALE GENOMIC DNA]</scope>
    <source>
        <tissue evidence="23">Liver</tissue>
    </source>
</reference>
<dbReference type="Pfam" id="PF01565">
    <property type="entry name" value="FAD_binding_4"/>
    <property type="match status" value="1"/>
</dbReference>
<comment type="cofactor">
    <cofactor evidence="1 18">
        <name>FAD</name>
        <dbReference type="ChEBI" id="CHEBI:57692"/>
    </cofactor>
</comment>
<dbReference type="InterPro" id="IPR016167">
    <property type="entry name" value="FAD-bd_PCMH_sub1"/>
</dbReference>
<dbReference type="InterPro" id="IPR007173">
    <property type="entry name" value="ALO_C"/>
</dbReference>
<dbReference type="InterPro" id="IPR001762">
    <property type="entry name" value="Disintegrin_dom"/>
</dbReference>
<keyword evidence="8 18" id="KW-0060">Ascorbate biosynthesis</keyword>
<dbReference type="InterPro" id="IPR000742">
    <property type="entry name" value="EGF"/>
</dbReference>
<dbReference type="AlphaFoldDB" id="A0A091EQS2"/>
<comment type="caution">
    <text evidence="17">Lacks conserved residue(s) required for the propagation of feature annotation.</text>
</comment>
<dbReference type="PROSITE" id="PS51387">
    <property type="entry name" value="FAD_PCMH"/>
    <property type="match status" value="1"/>
</dbReference>
<protein>
    <recommendedName>
        <fullName evidence="6 18">L-gulonolactone oxidase</fullName>
        <shortName evidence="18">LGO</shortName>
        <ecNumber evidence="5 18">1.1.3.8</ecNumber>
    </recommendedName>
</protein>